<feature type="binding site" evidence="10">
    <location>
        <position position="69"/>
    </location>
    <ligand>
        <name>Mg(2+)</name>
        <dbReference type="ChEBI" id="CHEBI:18420"/>
    </ligand>
</feature>
<dbReference type="EMBL" id="CDOI01000001">
    <property type="protein sequence ID" value="CEN43251.1"/>
    <property type="molecule type" value="Genomic_DNA"/>
</dbReference>
<name>A0A0B7HU96_9FLAO</name>
<comment type="cofactor">
    <cofactor evidence="10">
        <name>Mg(2+)</name>
        <dbReference type="ChEBI" id="CHEBI:18420"/>
    </cofactor>
    <text evidence="10">Binds 1 Mg(2+) ion per subunit.</text>
</comment>
<feature type="binding site" evidence="10">
    <location>
        <position position="70"/>
    </location>
    <ligand>
        <name>substrate</name>
    </ligand>
</feature>
<evidence type="ECO:0000256" key="6">
    <source>
        <dbReference type="ARBA" id="ARBA00022842"/>
    </source>
</evidence>
<keyword evidence="3 10" id="KW-0479">Metal-binding</keyword>
<dbReference type="GO" id="GO:0035870">
    <property type="term" value="F:dITP diphosphatase activity"/>
    <property type="evidence" value="ECO:0007669"/>
    <property type="project" value="UniProtKB-UniRule"/>
</dbReference>
<gene>
    <name evidence="12" type="ORF">CCAND38_10129</name>
    <name evidence="13" type="ORF">CCAND93_40014</name>
</gene>
<dbReference type="CDD" id="cd00515">
    <property type="entry name" value="HAM1"/>
    <property type="match status" value="1"/>
</dbReference>
<dbReference type="Pfam" id="PF01725">
    <property type="entry name" value="Ham1p_like"/>
    <property type="match status" value="1"/>
</dbReference>
<evidence type="ECO:0000313" key="12">
    <source>
        <dbReference type="EMBL" id="CEN43251.1"/>
    </source>
</evidence>
<sequence>MLKIVFATNNLNKLNEIQALMPDSIQVLSLKDINFDDDIEETESTIEGNAVLKAQYIKKHYGYDVFADDSGLEVVTLDNQPGVFSARYAGNHRSDTDNIALLLKNMQGQTNRKARFKTVIALCIGTEVHTFIGIAEGEITQIPKGTNGFGYDPIFKPEGYDQTFAELSASEKNGISHRGKAVKQLVEFLSFGNKKS</sequence>
<dbReference type="HAMAP" id="MF_01405">
    <property type="entry name" value="Non_canon_purine_NTPase"/>
    <property type="match status" value="1"/>
</dbReference>
<dbReference type="GO" id="GO:0017111">
    <property type="term" value="F:ribonucleoside triphosphate phosphatase activity"/>
    <property type="evidence" value="ECO:0007669"/>
    <property type="project" value="InterPro"/>
</dbReference>
<dbReference type="GO" id="GO:0036220">
    <property type="term" value="F:ITP diphosphatase activity"/>
    <property type="evidence" value="ECO:0007669"/>
    <property type="project" value="UniProtKB-UniRule"/>
</dbReference>
<feature type="binding site" evidence="10">
    <location>
        <begin position="8"/>
        <end position="13"/>
    </location>
    <ligand>
        <name>substrate</name>
    </ligand>
</feature>
<dbReference type="InterPro" id="IPR002637">
    <property type="entry name" value="RdgB/HAM1"/>
</dbReference>
<keyword evidence="4 10" id="KW-0547">Nucleotide-binding</keyword>
<evidence type="ECO:0000256" key="9">
    <source>
        <dbReference type="ARBA" id="ARBA00052017"/>
    </source>
</evidence>
<dbReference type="FunFam" id="3.90.950.10:FF:000001">
    <property type="entry name" value="dITP/XTP pyrophosphatase"/>
    <property type="match status" value="1"/>
</dbReference>
<dbReference type="AlphaFoldDB" id="A0A0B7HU96"/>
<dbReference type="EC" id="3.6.1.66" evidence="10"/>
<dbReference type="GO" id="GO:0009117">
    <property type="term" value="P:nucleotide metabolic process"/>
    <property type="evidence" value="ECO:0007669"/>
    <property type="project" value="UniProtKB-KW"/>
</dbReference>
<evidence type="ECO:0000256" key="11">
    <source>
        <dbReference type="RuleBase" id="RU003781"/>
    </source>
</evidence>
<comment type="similarity">
    <text evidence="1 10 11">Belongs to the HAM1 NTPase family.</text>
</comment>
<dbReference type="Proteomes" id="UP000038200">
    <property type="component" value="Unassembled WGS sequence"/>
</dbReference>
<dbReference type="Gene3D" id="3.90.950.10">
    <property type="match status" value="1"/>
</dbReference>
<dbReference type="PANTHER" id="PTHR11067">
    <property type="entry name" value="INOSINE TRIPHOSPHATE PYROPHOSPHATASE/HAM1 PROTEIN"/>
    <property type="match status" value="1"/>
</dbReference>
<feature type="binding site" evidence="10">
    <location>
        <position position="40"/>
    </location>
    <ligand>
        <name>Mg(2+)</name>
        <dbReference type="ChEBI" id="CHEBI:18420"/>
    </ligand>
</feature>
<dbReference type="NCBIfam" id="TIGR00042">
    <property type="entry name" value="RdgB/HAM1 family non-canonical purine NTP pyrophosphatase"/>
    <property type="match status" value="1"/>
</dbReference>
<dbReference type="NCBIfam" id="NF011398">
    <property type="entry name" value="PRK14823.1"/>
    <property type="match status" value="1"/>
</dbReference>
<dbReference type="OrthoDB" id="9807456at2"/>
<proteinExistence type="inferred from homology"/>
<dbReference type="PANTHER" id="PTHR11067:SF9">
    <property type="entry name" value="INOSINE TRIPHOSPHATE PYROPHOSPHATASE"/>
    <property type="match status" value="1"/>
</dbReference>
<keyword evidence="7 10" id="KW-0546">Nucleotide metabolism</keyword>
<dbReference type="Proteomes" id="UP000045051">
    <property type="component" value="Unassembled WGS sequence"/>
</dbReference>
<accession>A0A0B7HU96</accession>
<comment type="catalytic activity">
    <reaction evidence="8 10">
        <text>dITP + H2O = dIMP + diphosphate + H(+)</text>
        <dbReference type="Rhea" id="RHEA:28342"/>
        <dbReference type="ChEBI" id="CHEBI:15377"/>
        <dbReference type="ChEBI" id="CHEBI:15378"/>
        <dbReference type="ChEBI" id="CHEBI:33019"/>
        <dbReference type="ChEBI" id="CHEBI:61194"/>
        <dbReference type="ChEBI" id="CHEBI:61382"/>
        <dbReference type="EC" id="3.6.1.66"/>
    </reaction>
</comment>
<evidence type="ECO:0000256" key="8">
    <source>
        <dbReference type="ARBA" id="ARBA00051875"/>
    </source>
</evidence>
<feature type="binding site" evidence="10">
    <location>
        <begin position="149"/>
        <end position="152"/>
    </location>
    <ligand>
        <name>substrate</name>
    </ligand>
</feature>
<feature type="active site" description="Proton acceptor" evidence="10">
    <location>
        <position position="69"/>
    </location>
</feature>
<dbReference type="STRING" id="1848903.CCAND38_10129"/>
<dbReference type="GO" id="GO:0005829">
    <property type="term" value="C:cytosol"/>
    <property type="evidence" value="ECO:0007669"/>
    <property type="project" value="TreeGrafter"/>
</dbReference>
<comment type="function">
    <text evidence="10">Pyrophosphatase that catalyzes the hydrolysis of nucleoside triphosphates to their monophosphate derivatives, with a high preference for the non-canonical purine nucleotides XTP (xanthosine triphosphate), dITP (deoxyinosine triphosphate) and ITP. Seems to function as a house-cleaning enzyme that removes non-canonical purine nucleotides from the nucleotide pool, thus preventing their incorporation into DNA/RNA and avoiding chromosomal lesions.</text>
</comment>
<evidence type="ECO:0000256" key="1">
    <source>
        <dbReference type="ARBA" id="ARBA00008023"/>
    </source>
</evidence>
<evidence type="ECO:0000256" key="4">
    <source>
        <dbReference type="ARBA" id="ARBA00022741"/>
    </source>
</evidence>
<protein>
    <recommendedName>
        <fullName evidence="10">dITP/XTP pyrophosphatase</fullName>
        <ecNumber evidence="10">3.6.1.66</ecNumber>
    </recommendedName>
    <alternativeName>
        <fullName evidence="10">Non-canonical purine NTP pyrophosphatase</fullName>
    </alternativeName>
    <alternativeName>
        <fullName evidence="10">Non-standard purine NTP pyrophosphatase</fullName>
    </alternativeName>
    <alternativeName>
        <fullName evidence="10">Nucleoside-triphosphate diphosphatase</fullName>
    </alternativeName>
    <alternativeName>
        <fullName evidence="10">Nucleoside-triphosphate pyrophosphatase</fullName>
        <shortName evidence="10">NTPase</shortName>
    </alternativeName>
</protein>
<dbReference type="GO" id="GO:0036222">
    <property type="term" value="F:XTP diphosphatase activity"/>
    <property type="evidence" value="ECO:0007669"/>
    <property type="project" value="UniProtKB-UniRule"/>
</dbReference>
<dbReference type="GO" id="GO:0046872">
    <property type="term" value="F:metal ion binding"/>
    <property type="evidence" value="ECO:0007669"/>
    <property type="project" value="UniProtKB-KW"/>
</dbReference>
<dbReference type="InterPro" id="IPR020922">
    <property type="entry name" value="dITP/XTP_pyrophosphatase"/>
</dbReference>
<comment type="subunit">
    <text evidence="2 10">Homodimer.</text>
</comment>
<dbReference type="RefSeq" id="WP_042007976.1">
    <property type="nucleotide sequence ID" value="NZ_CDOI01000001.1"/>
</dbReference>
<evidence type="ECO:0000313" key="15">
    <source>
        <dbReference type="Proteomes" id="UP000045051"/>
    </source>
</evidence>
<comment type="catalytic activity">
    <reaction evidence="10">
        <text>ITP + H2O = IMP + diphosphate + H(+)</text>
        <dbReference type="Rhea" id="RHEA:29399"/>
        <dbReference type="ChEBI" id="CHEBI:15377"/>
        <dbReference type="ChEBI" id="CHEBI:15378"/>
        <dbReference type="ChEBI" id="CHEBI:33019"/>
        <dbReference type="ChEBI" id="CHEBI:58053"/>
        <dbReference type="ChEBI" id="CHEBI:61402"/>
        <dbReference type="EC" id="3.6.1.66"/>
    </reaction>
</comment>
<dbReference type="EMBL" id="CDOL01000228">
    <property type="protein sequence ID" value="CEN53210.1"/>
    <property type="molecule type" value="Genomic_DNA"/>
</dbReference>
<evidence type="ECO:0000256" key="5">
    <source>
        <dbReference type="ARBA" id="ARBA00022801"/>
    </source>
</evidence>
<organism evidence="12 15">
    <name type="scientific">Capnocytophaga canis</name>
    <dbReference type="NCBI Taxonomy" id="1848903"/>
    <lineage>
        <taxon>Bacteria</taxon>
        <taxon>Pseudomonadati</taxon>
        <taxon>Bacteroidota</taxon>
        <taxon>Flavobacteriia</taxon>
        <taxon>Flavobacteriales</taxon>
        <taxon>Flavobacteriaceae</taxon>
        <taxon>Capnocytophaga</taxon>
    </lineage>
</organism>
<evidence type="ECO:0000313" key="13">
    <source>
        <dbReference type="EMBL" id="CEN53210.1"/>
    </source>
</evidence>
<evidence type="ECO:0000256" key="2">
    <source>
        <dbReference type="ARBA" id="ARBA00011738"/>
    </source>
</evidence>
<evidence type="ECO:0000256" key="3">
    <source>
        <dbReference type="ARBA" id="ARBA00022723"/>
    </source>
</evidence>
<reference evidence="14 15" key="1">
    <citation type="submission" date="2015-01" db="EMBL/GenBank/DDBJ databases">
        <authorList>
            <person name="MANFREDI Pablo"/>
        </authorList>
    </citation>
    <scope>NUCLEOTIDE SEQUENCE [LARGE SCALE GENOMIC DNA]</scope>
    <source>
        <strain evidence="12 15">CcD38</strain>
        <strain evidence="13 14">CcD93</strain>
    </source>
</reference>
<dbReference type="InterPro" id="IPR029001">
    <property type="entry name" value="ITPase-like_fam"/>
</dbReference>
<dbReference type="GO" id="GO:0009146">
    <property type="term" value="P:purine nucleoside triphosphate catabolic process"/>
    <property type="evidence" value="ECO:0007669"/>
    <property type="project" value="UniProtKB-UniRule"/>
</dbReference>
<evidence type="ECO:0000256" key="10">
    <source>
        <dbReference type="HAMAP-Rule" id="MF_01405"/>
    </source>
</evidence>
<evidence type="ECO:0000313" key="14">
    <source>
        <dbReference type="Proteomes" id="UP000038200"/>
    </source>
</evidence>
<feature type="binding site" evidence="10">
    <location>
        <position position="172"/>
    </location>
    <ligand>
        <name>substrate</name>
    </ligand>
</feature>
<comment type="catalytic activity">
    <reaction evidence="9 10">
        <text>XTP + H2O = XMP + diphosphate + H(+)</text>
        <dbReference type="Rhea" id="RHEA:28610"/>
        <dbReference type="ChEBI" id="CHEBI:15377"/>
        <dbReference type="ChEBI" id="CHEBI:15378"/>
        <dbReference type="ChEBI" id="CHEBI:33019"/>
        <dbReference type="ChEBI" id="CHEBI:57464"/>
        <dbReference type="ChEBI" id="CHEBI:61314"/>
        <dbReference type="EC" id="3.6.1.66"/>
    </reaction>
</comment>
<dbReference type="SUPFAM" id="SSF52972">
    <property type="entry name" value="ITPase-like"/>
    <property type="match status" value="1"/>
</dbReference>
<keyword evidence="6 10" id="KW-0460">Magnesium</keyword>
<keyword evidence="5 10" id="KW-0378">Hydrolase</keyword>
<evidence type="ECO:0000256" key="7">
    <source>
        <dbReference type="ARBA" id="ARBA00023080"/>
    </source>
</evidence>
<keyword evidence="15" id="KW-1185">Reference proteome</keyword>
<feature type="binding site" evidence="10">
    <location>
        <begin position="177"/>
        <end position="178"/>
    </location>
    <ligand>
        <name>substrate</name>
    </ligand>
</feature>
<dbReference type="GO" id="GO:0000166">
    <property type="term" value="F:nucleotide binding"/>
    <property type="evidence" value="ECO:0007669"/>
    <property type="project" value="UniProtKB-KW"/>
</dbReference>